<dbReference type="InterPro" id="IPR021463">
    <property type="entry name" value="Methyltransf_34"/>
</dbReference>
<dbReference type="VEuPathDB" id="FungiDB:GWK60_F01419"/>
<dbReference type="OrthoDB" id="6419443at2759"/>
<dbReference type="Proteomes" id="UP000054886">
    <property type="component" value="Unassembled WGS sequence"/>
</dbReference>
<dbReference type="EMBL" id="LLZZ01000022">
    <property type="protein sequence ID" value="KTB12289.1"/>
    <property type="molecule type" value="Genomic_DNA"/>
</dbReference>
<evidence type="ECO:0000313" key="2">
    <source>
        <dbReference type="Proteomes" id="UP000054886"/>
    </source>
</evidence>
<dbReference type="PhylomeDB" id="A0A0W0CC99"/>
<proteinExistence type="predicted"/>
<dbReference type="VEuPathDB" id="FungiDB:B1J91_F01661g"/>
<keyword evidence="1" id="KW-0489">Methyltransferase</keyword>
<dbReference type="OMA" id="DMRYQVH"/>
<protein>
    <submittedName>
        <fullName evidence="1">25S rRNA (Uridine(2843)-N(3))-methyltransferase</fullName>
    </submittedName>
</protein>
<gene>
    <name evidence="1" type="ORF">AO440_001170</name>
</gene>
<reference evidence="1 2" key="1">
    <citation type="submission" date="2015-10" db="EMBL/GenBank/DDBJ databases">
        <title>Draft genomes sequences of Candida glabrata isolates 1A, 1B, 2A, 2B, 3A and 3B.</title>
        <authorList>
            <person name="Haavelsrud O.E."/>
            <person name="Gaustad P."/>
        </authorList>
    </citation>
    <scope>NUCLEOTIDE SEQUENCE [LARGE SCALE GENOMIC DNA]</scope>
    <source>
        <strain evidence="1">910700640</strain>
    </source>
</reference>
<dbReference type="GO" id="GO:0070042">
    <property type="term" value="F:rRNA (uridine-N3-)-methyltransferase activity"/>
    <property type="evidence" value="ECO:0007669"/>
    <property type="project" value="EnsemblFungi"/>
</dbReference>
<accession>A0A0W0CC99</accession>
<sequence length="310" mass="35408">MSKQLPITFDGENLPPQETVDLYATTFENELSPLNEETLKSQIQAVKGLLYNRDYLNAFDDQINRAAYVSRWSPSRSLCYTTLFTHLKPVYELLSQGSSHVLCVGGGAGGELVSLANIFTMANVSDNAFDGTMKVDLIDIANWDDIIQRLVTSINTKWLYQADRSQRFMVNFQNKDALMMNDIELLGDLDLITILFTANELFTEQRAPTLQFLQRLSKHCKPGCKLLIVESAGSYSHITMPSGKKFPIQFLLDTVLVGTSSSQKSKKQDREGDWDLLEQDDSTWYRGDTKVMYSLKLENMRFFYRLYQHK</sequence>
<dbReference type="InterPro" id="IPR029063">
    <property type="entry name" value="SAM-dependent_MTases_sf"/>
</dbReference>
<dbReference type="VEuPathDB" id="FungiDB:CAGL0F01661g"/>
<dbReference type="AlphaFoldDB" id="A0A0W0CC99"/>
<dbReference type="GO" id="GO:0070475">
    <property type="term" value="P:rRNA base methylation"/>
    <property type="evidence" value="ECO:0007669"/>
    <property type="project" value="EnsemblFungi"/>
</dbReference>
<dbReference type="Pfam" id="PF11312">
    <property type="entry name" value="Methyltransf_34"/>
    <property type="match status" value="1"/>
</dbReference>
<comment type="caution">
    <text evidence="1">The sequence shown here is derived from an EMBL/GenBank/DDBJ whole genome shotgun (WGS) entry which is preliminary data.</text>
</comment>
<keyword evidence="1" id="KW-0808">Transferase</keyword>
<dbReference type="VEuPathDB" id="FungiDB:GVI51_F01419"/>
<dbReference type="SUPFAM" id="SSF53335">
    <property type="entry name" value="S-adenosyl-L-methionine-dependent methyltransferases"/>
    <property type="match status" value="1"/>
</dbReference>
<organism evidence="1 2">
    <name type="scientific">Candida glabrata</name>
    <name type="common">Yeast</name>
    <name type="synonym">Torulopsis glabrata</name>
    <dbReference type="NCBI Taxonomy" id="5478"/>
    <lineage>
        <taxon>Eukaryota</taxon>
        <taxon>Fungi</taxon>
        <taxon>Dikarya</taxon>
        <taxon>Ascomycota</taxon>
        <taxon>Saccharomycotina</taxon>
        <taxon>Saccharomycetes</taxon>
        <taxon>Saccharomycetales</taxon>
        <taxon>Saccharomycetaceae</taxon>
        <taxon>Nakaseomyces</taxon>
    </lineage>
</organism>
<name>A0A0W0CC99_CANGB</name>
<evidence type="ECO:0000313" key="1">
    <source>
        <dbReference type="EMBL" id="KTB12289.1"/>
    </source>
</evidence>
<dbReference type="Gene3D" id="3.40.50.150">
    <property type="entry name" value="Vaccinia Virus protein VP39"/>
    <property type="match status" value="1"/>
</dbReference>
<dbReference type="GO" id="GO:0005737">
    <property type="term" value="C:cytoplasm"/>
    <property type="evidence" value="ECO:0007669"/>
    <property type="project" value="EnsemblFungi"/>
</dbReference>